<name>V4B997_LOTGI</name>
<dbReference type="GeneID" id="20236449"/>
<evidence type="ECO:0000313" key="1">
    <source>
        <dbReference type="EMBL" id="ESO85429.1"/>
    </source>
</evidence>
<proteinExistence type="predicted"/>
<protein>
    <submittedName>
        <fullName evidence="1">Uncharacterized protein</fullName>
    </submittedName>
</protein>
<keyword evidence="2" id="KW-1185">Reference proteome</keyword>
<gene>
    <name evidence="1" type="ORF">LOTGIDRAFT_154922</name>
</gene>
<accession>V4B997</accession>
<dbReference type="CTD" id="20236449"/>
<dbReference type="RefSeq" id="XP_009063675.1">
    <property type="nucleotide sequence ID" value="XM_009065427.1"/>
</dbReference>
<dbReference type="KEGG" id="lgi:LOTGIDRAFT_154922"/>
<sequence>MSKKYMSRPPYCFGEIPDYTIPPMTVEEYQYYEREFFGFLNEKPVDKQVEAEPGFVQRFLQLIGISQISKYEDEVPEIKFNVHQVLNSNETFNSRMRGTGDCLNGGASVNVVRTANKATQTEELATSDHGVQTEKRQRRFLKSCRRFLRRSFKCLKTAEE</sequence>
<organism evidence="1 2">
    <name type="scientific">Lottia gigantea</name>
    <name type="common">Giant owl limpet</name>
    <dbReference type="NCBI Taxonomy" id="225164"/>
    <lineage>
        <taxon>Eukaryota</taxon>
        <taxon>Metazoa</taxon>
        <taxon>Spiralia</taxon>
        <taxon>Lophotrochozoa</taxon>
        <taxon>Mollusca</taxon>
        <taxon>Gastropoda</taxon>
        <taxon>Patellogastropoda</taxon>
        <taxon>Lottioidea</taxon>
        <taxon>Lottiidae</taxon>
        <taxon>Lottia</taxon>
    </lineage>
</organism>
<dbReference type="AlphaFoldDB" id="V4B997"/>
<dbReference type="Proteomes" id="UP000030746">
    <property type="component" value="Unassembled WGS sequence"/>
</dbReference>
<reference evidence="1 2" key="1">
    <citation type="journal article" date="2013" name="Nature">
        <title>Insights into bilaterian evolution from three spiralian genomes.</title>
        <authorList>
            <person name="Simakov O."/>
            <person name="Marletaz F."/>
            <person name="Cho S.J."/>
            <person name="Edsinger-Gonzales E."/>
            <person name="Havlak P."/>
            <person name="Hellsten U."/>
            <person name="Kuo D.H."/>
            <person name="Larsson T."/>
            <person name="Lv J."/>
            <person name="Arendt D."/>
            <person name="Savage R."/>
            <person name="Osoegawa K."/>
            <person name="de Jong P."/>
            <person name="Grimwood J."/>
            <person name="Chapman J.A."/>
            <person name="Shapiro H."/>
            <person name="Aerts A."/>
            <person name="Otillar R.P."/>
            <person name="Terry A.Y."/>
            <person name="Boore J.L."/>
            <person name="Grigoriev I.V."/>
            <person name="Lindberg D.R."/>
            <person name="Seaver E.C."/>
            <person name="Weisblat D.A."/>
            <person name="Putnam N.H."/>
            <person name="Rokhsar D.S."/>
        </authorList>
    </citation>
    <scope>NUCLEOTIDE SEQUENCE [LARGE SCALE GENOMIC DNA]</scope>
</reference>
<evidence type="ECO:0000313" key="2">
    <source>
        <dbReference type="Proteomes" id="UP000030746"/>
    </source>
</evidence>
<dbReference type="EMBL" id="KB203274">
    <property type="protein sequence ID" value="ESO85429.1"/>
    <property type="molecule type" value="Genomic_DNA"/>
</dbReference>
<dbReference type="HOGENOM" id="CLU_1497915_0_0_1"/>